<reference evidence="3" key="1">
    <citation type="journal article" date="2023" name="Mol. Phylogenet. Evol.">
        <title>Genome-scale phylogeny and comparative genomics of the fungal order Sordariales.</title>
        <authorList>
            <person name="Hensen N."/>
            <person name="Bonometti L."/>
            <person name="Westerberg I."/>
            <person name="Brannstrom I.O."/>
            <person name="Guillou S."/>
            <person name="Cros-Aarteil S."/>
            <person name="Calhoun S."/>
            <person name="Haridas S."/>
            <person name="Kuo A."/>
            <person name="Mondo S."/>
            <person name="Pangilinan J."/>
            <person name="Riley R."/>
            <person name="LaButti K."/>
            <person name="Andreopoulos B."/>
            <person name="Lipzen A."/>
            <person name="Chen C."/>
            <person name="Yan M."/>
            <person name="Daum C."/>
            <person name="Ng V."/>
            <person name="Clum A."/>
            <person name="Steindorff A."/>
            <person name="Ohm R.A."/>
            <person name="Martin F."/>
            <person name="Silar P."/>
            <person name="Natvig D.O."/>
            <person name="Lalanne C."/>
            <person name="Gautier V."/>
            <person name="Ament-Velasquez S.L."/>
            <person name="Kruys A."/>
            <person name="Hutchinson M.I."/>
            <person name="Powell A.J."/>
            <person name="Barry K."/>
            <person name="Miller A.N."/>
            <person name="Grigoriev I.V."/>
            <person name="Debuchy R."/>
            <person name="Gladieux P."/>
            <person name="Hiltunen Thoren M."/>
            <person name="Johannesson H."/>
        </authorList>
    </citation>
    <scope>NUCLEOTIDE SEQUENCE</scope>
    <source>
        <strain evidence="3">PSN324</strain>
    </source>
</reference>
<evidence type="ECO:0000313" key="4">
    <source>
        <dbReference type="Proteomes" id="UP001321749"/>
    </source>
</evidence>
<protein>
    <recommendedName>
        <fullName evidence="2">BRCT domain-containing protein</fullName>
    </recommendedName>
</protein>
<comment type="caution">
    <text evidence="3">The sequence shown here is derived from an EMBL/GenBank/DDBJ whole genome shotgun (WGS) entry which is preliminary data.</text>
</comment>
<dbReference type="AlphaFoldDB" id="A0AAV9HTU7"/>
<accession>A0AAV9HTU7</accession>
<feature type="domain" description="BRCT" evidence="2">
    <location>
        <begin position="160"/>
        <end position="242"/>
    </location>
</feature>
<evidence type="ECO:0000259" key="2">
    <source>
        <dbReference type="PROSITE" id="PS50172"/>
    </source>
</evidence>
<dbReference type="PROSITE" id="PS50172">
    <property type="entry name" value="BRCT"/>
    <property type="match status" value="1"/>
</dbReference>
<dbReference type="InterPro" id="IPR001357">
    <property type="entry name" value="BRCT_dom"/>
</dbReference>
<evidence type="ECO:0000313" key="3">
    <source>
        <dbReference type="EMBL" id="KAK4463484.1"/>
    </source>
</evidence>
<feature type="compositionally biased region" description="Polar residues" evidence="1">
    <location>
        <begin position="23"/>
        <end position="49"/>
    </location>
</feature>
<feature type="compositionally biased region" description="Basic and acidic residues" evidence="1">
    <location>
        <begin position="130"/>
        <end position="147"/>
    </location>
</feature>
<feature type="region of interest" description="Disordered" evidence="1">
    <location>
        <begin position="1"/>
        <end position="68"/>
    </location>
</feature>
<dbReference type="Proteomes" id="UP001321749">
    <property type="component" value="Unassembled WGS sequence"/>
</dbReference>
<organism evidence="3 4">
    <name type="scientific">Cladorrhinum samala</name>
    <dbReference type="NCBI Taxonomy" id="585594"/>
    <lineage>
        <taxon>Eukaryota</taxon>
        <taxon>Fungi</taxon>
        <taxon>Dikarya</taxon>
        <taxon>Ascomycota</taxon>
        <taxon>Pezizomycotina</taxon>
        <taxon>Sordariomycetes</taxon>
        <taxon>Sordariomycetidae</taxon>
        <taxon>Sordariales</taxon>
        <taxon>Podosporaceae</taxon>
        <taxon>Cladorrhinum</taxon>
    </lineage>
</organism>
<feature type="region of interest" description="Disordered" evidence="1">
    <location>
        <begin position="98"/>
        <end position="147"/>
    </location>
</feature>
<reference evidence="3" key="2">
    <citation type="submission" date="2023-06" db="EMBL/GenBank/DDBJ databases">
        <authorList>
            <consortium name="Lawrence Berkeley National Laboratory"/>
            <person name="Mondo S.J."/>
            <person name="Hensen N."/>
            <person name="Bonometti L."/>
            <person name="Westerberg I."/>
            <person name="Brannstrom I.O."/>
            <person name="Guillou S."/>
            <person name="Cros-Aarteil S."/>
            <person name="Calhoun S."/>
            <person name="Haridas S."/>
            <person name="Kuo A."/>
            <person name="Pangilinan J."/>
            <person name="Riley R."/>
            <person name="Labutti K."/>
            <person name="Andreopoulos B."/>
            <person name="Lipzen A."/>
            <person name="Chen C."/>
            <person name="Yanf M."/>
            <person name="Daum C."/>
            <person name="Ng V."/>
            <person name="Clum A."/>
            <person name="Steindorff A."/>
            <person name="Ohm R."/>
            <person name="Martin F."/>
            <person name="Silar P."/>
            <person name="Natvig D."/>
            <person name="Lalanne C."/>
            <person name="Gautier V."/>
            <person name="Ament-Velasquez S.L."/>
            <person name="Kruys A."/>
            <person name="Hutchinson M.I."/>
            <person name="Powell A.J."/>
            <person name="Barry K."/>
            <person name="Miller A.N."/>
            <person name="Grigoriev I.V."/>
            <person name="Debuchy R."/>
            <person name="Gladieux P."/>
            <person name="Thoren M.H."/>
            <person name="Johannesson H."/>
        </authorList>
    </citation>
    <scope>NUCLEOTIDE SEQUENCE</scope>
    <source>
        <strain evidence="3">PSN324</strain>
    </source>
</reference>
<dbReference type="InterPro" id="IPR036420">
    <property type="entry name" value="BRCT_dom_sf"/>
</dbReference>
<dbReference type="SUPFAM" id="SSF52113">
    <property type="entry name" value="BRCT domain"/>
    <property type="match status" value="1"/>
</dbReference>
<evidence type="ECO:0000256" key="1">
    <source>
        <dbReference type="SAM" id="MobiDB-lite"/>
    </source>
</evidence>
<keyword evidence="4" id="KW-1185">Reference proteome</keyword>
<name>A0AAV9HTU7_9PEZI</name>
<gene>
    <name evidence="3" type="ORF">QBC42DRAFT_222813</name>
</gene>
<dbReference type="EMBL" id="MU864959">
    <property type="protein sequence ID" value="KAK4463484.1"/>
    <property type="molecule type" value="Genomic_DNA"/>
</dbReference>
<dbReference type="Gene3D" id="3.40.50.10190">
    <property type="entry name" value="BRCT domain"/>
    <property type="match status" value="1"/>
</dbReference>
<sequence length="261" mass="29309">MPLPHPKFPPLAEPSISRKFDPWNSSSTGHQLSESRGPQGWRQSRNIKMNHQFRAGPSGGERISDAVGVGSEEYDETLKMLVPKELRMRAQKSVADMLHNPGSMKSPLKKSVMARGEENEDEGDDDGMTEEERHMEKPRLGPLDKNDAMISKEPRDAAKQQRKIFDGLTIYINGSTHPHISDHALKHLLAENGANMSLHLGRRQLQKEIRRVRGCGVKYVGVEWVLESIKAGKRLSETRFQNLKIAPRGQQSVFGAFSKAE</sequence>
<feature type="compositionally biased region" description="Pro residues" evidence="1">
    <location>
        <begin position="1"/>
        <end position="12"/>
    </location>
</feature>
<feature type="compositionally biased region" description="Acidic residues" evidence="1">
    <location>
        <begin position="118"/>
        <end position="129"/>
    </location>
</feature>
<proteinExistence type="predicted"/>